<feature type="region of interest" description="Disordered" evidence="1">
    <location>
        <begin position="88"/>
        <end position="110"/>
    </location>
</feature>
<sequence length="374" mass="42210">MATSKSIITRDEALCLVLDMVPTDTNKRKATKIMEESPFDVVYLSELGPLRPIAMGKAIIDKNPYTYKRYPQTPPAIPILPEDNAILESNDYSSDSDSKSTSSGETSNSYSPTAIVSIAKSLFFTEVDNETLFDYDMYTTTDMYNEVKKVLPRLQQYTTVSKFGRWLATKNFGPQTTKRIAGKPVQGRKLYRVKEALIGTMVEGGSAFRHEMNNNNDGWINVGYVRKTPGKESDKCRRDLLNAMITKLQNRCFCQKIYASVSCKSDSPILERDFSDDNKTMVTSLTGCDGDAQDMIQFVSHTTKRVRLCVISYAGLSNVPDDVQLFLKSCKMIKMIVVDHDHHIECLYRHGILHGKQESLHLFKSRIGCVKRAK</sequence>
<proteinExistence type="predicted"/>
<comment type="caution">
    <text evidence="2">The sequence shown here is derived from an EMBL/GenBank/DDBJ whole genome shotgun (WGS) entry which is preliminary data.</text>
</comment>
<dbReference type="OrthoDB" id="2205399at2759"/>
<evidence type="ECO:0000256" key="1">
    <source>
        <dbReference type="SAM" id="MobiDB-lite"/>
    </source>
</evidence>
<dbReference type="EMBL" id="MCGE01000008">
    <property type="protein sequence ID" value="ORZ18854.1"/>
    <property type="molecule type" value="Genomic_DNA"/>
</dbReference>
<dbReference type="AlphaFoldDB" id="A0A1X2INK3"/>
<accession>A0A1X2INK3</accession>
<reference evidence="2 3" key="1">
    <citation type="submission" date="2016-07" db="EMBL/GenBank/DDBJ databases">
        <title>Pervasive Adenine N6-methylation of Active Genes in Fungi.</title>
        <authorList>
            <consortium name="DOE Joint Genome Institute"/>
            <person name="Mondo S.J."/>
            <person name="Dannebaum R.O."/>
            <person name="Kuo R.C."/>
            <person name="Labutti K."/>
            <person name="Haridas S."/>
            <person name="Kuo A."/>
            <person name="Salamov A."/>
            <person name="Ahrendt S.R."/>
            <person name="Lipzen A."/>
            <person name="Sullivan W."/>
            <person name="Andreopoulos W.B."/>
            <person name="Clum A."/>
            <person name="Lindquist E."/>
            <person name="Daum C."/>
            <person name="Ramamoorthy G.K."/>
            <person name="Gryganskyi A."/>
            <person name="Culley D."/>
            <person name="Magnuson J.K."/>
            <person name="James T.Y."/>
            <person name="O'Malley M.A."/>
            <person name="Stajich J.E."/>
            <person name="Spatafora J.W."/>
            <person name="Visel A."/>
            <person name="Grigoriev I.V."/>
        </authorList>
    </citation>
    <scope>NUCLEOTIDE SEQUENCE [LARGE SCALE GENOMIC DNA]</scope>
    <source>
        <strain evidence="2 3">NRRL 1336</strain>
    </source>
</reference>
<keyword evidence="3" id="KW-1185">Reference proteome</keyword>
<evidence type="ECO:0000313" key="3">
    <source>
        <dbReference type="Proteomes" id="UP000193560"/>
    </source>
</evidence>
<name>A0A1X2INK3_9FUNG</name>
<evidence type="ECO:0000313" key="2">
    <source>
        <dbReference type="EMBL" id="ORZ18854.1"/>
    </source>
</evidence>
<organism evidence="2 3">
    <name type="scientific">Absidia repens</name>
    <dbReference type="NCBI Taxonomy" id="90262"/>
    <lineage>
        <taxon>Eukaryota</taxon>
        <taxon>Fungi</taxon>
        <taxon>Fungi incertae sedis</taxon>
        <taxon>Mucoromycota</taxon>
        <taxon>Mucoromycotina</taxon>
        <taxon>Mucoromycetes</taxon>
        <taxon>Mucorales</taxon>
        <taxon>Cunninghamellaceae</taxon>
        <taxon>Absidia</taxon>
    </lineage>
</organism>
<dbReference type="Proteomes" id="UP000193560">
    <property type="component" value="Unassembled WGS sequence"/>
</dbReference>
<gene>
    <name evidence="2" type="ORF">BCR42DRAFT_411719</name>
</gene>
<protein>
    <submittedName>
        <fullName evidence="2">Uncharacterized protein</fullName>
    </submittedName>
</protein>